<feature type="transmembrane region" description="Helical" evidence="17">
    <location>
        <begin position="56"/>
        <end position="74"/>
    </location>
</feature>
<dbReference type="GO" id="GO:0005886">
    <property type="term" value="C:plasma membrane"/>
    <property type="evidence" value="ECO:0007669"/>
    <property type="project" value="UniProtKB-SubCell"/>
</dbReference>
<evidence type="ECO:0000256" key="11">
    <source>
        <dbReference type="ARBA" id="ARBA00022683"/>
    </source>
</evidence>
<dbReference type="PROSITE" id="PS51104">
    <property type="entry name" value="PTS_EIIC_TYPE_2"/>
    <property type="match status" value="1"/>
</dbReference>
<evidence type="ECO:0000256" key="4">
    <source>
        <dbReference type="ARBA" id="ARBA00011909"/>
    </source>
</evidence>
<evidence type="ECO:0000259" key="18">
    <source>
        <dbReference type="PROSITE" id="PS51099"/>
    </source>
</evidence>
<comment type="function">
    <text evidence="2">The phosphoenolpyruvate-dependent sugar phosphotransferase system (sugar PTS), a major carbohydrate active transport system, catalyzes the phosphorylation of incoming sugar substrates concomitantly with their translocation across the cell membrane. The enzyme II CmtAB PTS system is involved in D-mannitol transport.</text>
</comment>
<dbReference type="GO" id="GO:0009401">
    <property type="term" value="P:phosphoenolpyruvate-dependent sugar phosphotransferase system"/>
    <property type="evidence" value="ECO:0007669"/>
    <property type="project" value="UniProtKB-KW"/>
</dbReference>
<comment type="catalytic activity">
    <reaction evidence="1">
        <text>D-mannitol(out) + N(pros)-phospho-L-histidyl-[protein] = D-mannitol 1-phosphate(in) + L-histidyl-[protein]</text>
        <dbReference type="Rhea" id="RHEA:33363"/>
        <dbReference type="Rhea" id="RHEA-COMP:9745"/>
        <dbReference type="Rhea" id="RHEA-COMP:9746"/>
        <dbReference type="ChEBI" id="CHEBI:16899"/>
        <dbReference type="ChEBI" id="CHEBI:29979"/>
        <dbReference type="ChEBI" id="CHEBI:61381"/>
        <dbReference type="ChEBI" id="CHEBI:64837"/>
        <dbReference type="EC" id="2.7.1.197"/>
    </reaction>
</comment>
<dbReference type="FunFam" id="3.40.50.2300:FF:000047">
    <property type="entry name" value="PTS system mannitol-specific transporter subunit IICBA"/>
    <property type="match status" value="1"/>
</dbReference>
<evidence type="ECO:0000256" key="10">
    <source>
        <dbReference type="ARBA" id="ARBA00022679"/>
    </source>
</evidence>
<evidence type="ECO:0000256" key="12">
    <source>
        <dbReference type="ARBA" id="ARBA00022692"/>
    </source>
</evidence>
<dbReference type="EMBL" id="FOJW01000005">
    <property type="protein sequence ID" value="SFB00702.1"/>
    <property type="molecule type" value="Genomic_DNA"/>
</dbReference>
<keyword evidence="9" id="KW-0762">Sugar transport</keyword>
<dbReference type="GO" id="GO:0090563">
    <property type="term" value="F:protein-phosphocysteine-sugar phosphotransferase activity"/>
    <property type="evidence" value="ECO:0007669"/>
    <property type="project" value="TreeGrafter"/>
</dbReference>
<dbReference type="NCBIfam" id="NF011663">
    <property type="entry name" value="PRK15083.1"/>
    <property type="match status" value="1"/>
</dbReference>
<feature type="region of interest" description="Disordered" evidence="16">
    <location>
        <begin position="340"/>
        <end position="381"/>
    </location>
</feature>
<dbReference type="RefSeq" id="WP_090235979.1">
    <property type="nucleotide sequence ID" value="NZ_FOJW01000005.1"/>
</dbReference>
<evidence type="ECO:0000256" key="13">
    <source>
        <dbReference type="ARBA" id="ARBA00022989"/>
    </source>
</evidence>
<keyword evidence="21" id="KW-1185">Reference proteome</keyword>
<feature type="transmembrane region" description="Helical" evidence="17">
    <location>
        <begin position="80"/>
        <end position="109"/>
    </location>
</feature>
<evidence type="ECO:0000256" key="9">
    <source>
        <dbReference type="ARBA" id="ARBA00022597"/>
    </source>
</evidence>
<name>A0A1I0XI65_9BACI</name>
<reference evidence="20 21" key="1">
    <citation type="submission" date="2016-10" db="EMBL/GenBank/DDBJ databases">
        <authorList>
            <person name="de Groot N.N."/>
        </authorList>
    </citation>
    <scope>NUCLEOTIDE SEQUENCE [LARGE SCALE GENOMIC DNA]</scope>
    <source>
        <strain evidence="20 21">CGMCC 1.3702</strain>
    </source>
</reference>
<dbReference type="InterPro" id="IPR050893">
    <property type="entry name" value="Sugar_PTS"/>
</dbReference>
<evidence type="ECO:0000259" key="19">
    <source>
        <dbReference type="PROSITE" id="PS51104"/>
    </source>
</evidence>
<evidence type="ECO:0000256" key="6">
    <source>
        <dbReference type="ARBA" id="ARBA00022448"/>
    </source>
</evidence>
<feature type="domain" description="PTS EIIC type-2" evidence="19">
    <location>
        <begin position="13"/>
        <end position="343"/>
    </location>
</feature>
<keyword evidence="14 17" id="KW-0472">Membrane</keyword>
<evidence type="ECO:0000256" key="3">
    <source>
        <dbReference type="ARBA" id="ARBA00004651"/>
    </source>
</evidence>
<evidence type="ECO:0000256" key="16">
    <source>
        <dbReference type="SAM" id="MobiDB-lite"/>
    </source>
</evidence>
<keyword evidence="12 17" id="KW-0812">Transmembrane</keyword>
<feature type="domain" description="PTS EIIB type-2" evidence="18">
    <location>
        <begin position="389"/>
        <end position="477"/>
    </location>
</feature>
<evidence type="ECO:0000256" key="1">
    <source>
        <dbReference type="ARBA" id="ARBA00001655"/>
    </source>
</evidence>
<dbReference type="PANTHER" id="PTHR30181">
    <property type="entry name" value="MANNITOL PERMEASE IIC COMPONENT"/>
    <property type="match status" value="1"/>
</dbReference>
<proteinExistence type="predicted"/>
<feature type="transmembrane region" description="Helical" evidence="17">
    <location>
        <begin position="313"/>
        <end position="335"/>
    </location>
</feature>
<keyword evidence="7" id="KW-1003">Cell membrane</keyword>
<dbReference type="AlphaFoldDB" id="A0A1I0XI65"/>
<evidence type="ECO:0000313" key="21">
    <source>
        <dbReference type="Proteomes" id="UP000198642"/>
    </source>
</evidence>
<feature type="transmembrane region" description="Helical" evidence="17">
    <location>
        <begin position="269"/>
        <end position="293"/>
    </location>
</feature>
<accession>A0A1I0XI65</accession>
<comment type="subcellular location">
    <subcellularLocation>
        <location evidence="3">Cell membrane</location>
        <topology evidence="3">Multi-pass membrane protein</topology>
    </subcellularLocation>
</comment>
<feature type="transmembrane region" description="Helical" evidence="17">
    <location>
        <begin position="130"/>
        <end position="155"/>
    </location>
</feature>
<dbReference type="EC" id="2.7.1.197" evidence="4"/>
<keyword evidence="8" id="KW-0597">Phosphoprotein</keyword>
<dbReference type="PANTHER" id="PTHR30181:SF2">
    <property type="entry name" value="PTS SYSTEM MANNITOL-SPECIFIC EIICBA COMPONENT"/>
    <property type="match status" value="1"/>
</dbReference>
<organism evidence="20 21">
    <name type="scientific">Lentibacillus halodurans</name>
    <dbReference type="NCBI Taxonomy" id="237679"/>
    <lineage>
        <taxon>Bacteria</taxon>
        <taxon>Bacillati</taxon>
        <taxon>Bacillota</taxon>
        <taxon>Bacilli</taxon>
        <taxon>Bacillales</taxon>
        <taxon>Bacillaceae</taxon>
        <taxon>Lentibacillus</taxon>
    </lineage>
</organism>
<evidence type="ECO:0000313" key="20">
    <source>
        <dbReference type="EMBL" id="SFB00702.1"/>
    </source>
</evidence>
<dbReference type="Pfam" id="PF02302">
    <property type="entry name" value="PTS_IIB"/>
    <property type="match status" value="1"/>
</dbReference>
<dbReference type="InterPro" id="IPR003352">
    <property type="entry name" value="PTS_EIIC"/>
</dbReference>
<feature type="compositionally biased region" description="Polar residues" evidence="16">
    <location>
        <begin position="360"/>
        <end position="369"/>
    </location>
</feature>
<evidence type="ECO:0000256" key="2">
    <source>
        <dbReference type="ARBA" id="ARBA00002434"/>
    </source>
</evidence>
<dbReference type="Proteomes" id="UP000198642">
    <property type="component" value="Unassembled WGS sequence"/>
</dbReference>
<dbReference type="GO" id="GO:0022872">
    <property type="term" value="F:protein-N(PI)-phosphohistidine-mannitol phosphotransferase system transmembrane transporter activity"/>
    <property type="evidence" value="ECO:0007669"/>
    <property type="project" value="InterPro"/>
</dbReference>
<keyword evidence="10" id="KW-0808">Transferase</keyword>
<feature type="compositionally biased region" description="Basic and acidic residues" evidence="16">
    <location>
        <begin position="340"/>
        <end position="356"/>
    </location>
</feature>
<protein>
    <recommendedName>
        <fullName evidence="5">PTS system mannitol-specific EIICB component</fullName>
        <ecNumber evidence="4">2.7.1.197</ecNumber>
    </recommendedName>
    <alternativeName>
        <fullName evidence="15">EIICB-Mtl</fullName>
    </alternativeName>
</protein>
<sequence length="477" mass="49831">MAEKGLRTKVQRFGGFLGGMIMPNIGAFIAWGIITALFMADGWLPNEQLATLIDPMINYLLPLLIGYTGGQLVYDKRGGVVGAIATIGVIAGADIPMFLGAMVMGPLAGYLMKKVDNLFQDKVRSGFEMLYNNFSAGILGAIIAGIAVTLIGPIVETLNNILAAGVETIINAGLLPLANIIIEPGKILFLNNAINHGILSPIGVEQSTEAGKSILFLLEANPGPGLGVLLAFAIFGKGTSKSSAPGAAIIQFLGGIHEIYFPYILMKPALLLAVIGGGVSGVFTLSIFNAGLVAPASPGSIFAVVAMTPQGSYFGVLAGVIAAALVSFLIAGLILKTSKSDDNDLSDATDKMEAMKGKKSSVSDALQQNESEEETVENGGTVKSAGDVSKIIFACDAGMGSSAMGASLLKNKFKKAEIAVDVSNTAIKEIPDDADIVITHKDLTDQAKEKLPNAEHISVENFLNSPKYDELTDRLKQ</sequence>
<keyword evidence="13 17" id="KW-1133">Transmembrane helix</keyword>
<gene>
    <name evidence="20" type="ORF">SAMN04488072_10593</name>
</gene>
<evidence type="ECO:0000256" key="5">
    <source>
        <dbReference type="ARBA" id="ARBA00021825"/>
    </source>
</evidence>
<dbReference type="NCBIfam" id="TIGR00851">
    <property type="entry name" value="mtlA"/>
    <property type="match status" value="1"/>
</dbReference>
<dbReference type="InterPro" id="IPR013014">
    <property type="entry name" value="PTS_EIIC_2"/>
</dbReference>
<dbReference type="Pfam" id="PF02378">
    <property type="entry name" value="PTS_EIIC"/>
    <property type="match status" value="1"/>
</dbReference>
<feature type="transmembrane region" description="Helical" evidence="17">
    <location>
        <begin position="20"/>
        <end position="44"/>
    </location>
</feature>
<dbReference type="PROSITE" id="PS51099">
    <property type="entry name" value="PTS_EIIB_TYPE_2"/>
    <property type="match status" value="1"/>
</dbReference>
<dbReference type="STRING" id="237679.SAMN04488072_10593"/>
<dbReference type="Gene3D" id="3.40.50.2300">
    <property type="match status" value="1"/>
</dbReference>
<dbReference type="OrthoDB" id="9814222at2"/>
<keyword evidence="11" id="KW-0598">Phosphotransferase system</keyword>
<dbReference type="CDD" id="cd05567">
    <property type="entry name" value="PTS_IIB_mannitol"/>
    <property type="match status" value="1"/>
</dbReference>
<keyword evidence="6" id="KW-0813">Transport</keyword>
<evidence type="ECO:0000256" key="8">
    <source>
        <dbReference type="ARBA" id="ARBA00022553"/>
    </source>
</evidence>
<dbReference type="InterPro" id="IPR003501">
    <property type="entry name" value="PTS_EIIB_2/3"/>
</dbReference>
<dbReference type="InterPro" id="IPR004718">
    <property type="entry name" value="PTS_IIC_mtl"/>
</dbReference>
<dbReference type="SUPFAM" id="SSF52794">
    <property type="entry name" value="PTS system IIB component-like"/>
    <property type="match status" value="1"/>
</dbReference>
<evidence type="ECO:0000256" key="15">
    <source>
        <dbReference type="ARBA" id="ARBA00033349"/>
    </source>
</evidence>
<evidence type="ECO:0000256" key="7">
    <source>
        <dbReference type="ARBA" id="ARBA00022475"/>
    </source>
</evidence>
<dbReference type="InterPro" id="IPR013011">
    <property type="entry name" value="PTS_EIIB_2"/>
</dbReference>
<dbReference type="InterPro" id="IPR029503">
    <property type="entry name" value="PTS_EIIB_mannitol"/>
</dbReference>
<evidence type="ECO:0000256" key="14">
    <source>
        <dbReference type="ARBA" id="ARBA00023136"/>
    </source>
</evidence>
<evidence type="ECO:0000256" key="17">
    <source>
        <dbReference type="SAM" id="Phobius"/>
    </source>
</evidence>
<dbReference type="InterPro" id="IPR036095">
    <property type="entry name" value="PTS_EIIB-like_sf"/>
</dbReference>